<gene>
    <name evidence="2" type="ORF">DXC34_07485</name>
</gene>
<reference evidence="2 3" key="1">
    <citation type="submission" date="2018-08" db="EMBL/GenBank/DDBJ databases">
        <title>A genome reference for cultivated species of the human gut microbiota.</title>
        <authorList>
            <person name="Zou Y."/>
            <person name="Xue W."/>
            <person name="Luo G."/>
        </authorList>
    </citation>
    <scope>NUCLEOTIDE SEQUENCE [LARGE SCALE GENOMIC DNA]</scope>
    <source>
        <strain evidence="2 3">TF03-6</strain>
    </source>
</reference>
<comment type="caution">
    <text evidence="2">The sequence shown here is derived from an EMBL/GenBank/DDBJ whole genome shotgun (WGS) entry which is preliminary data.</text>
</comment>
<feature type="signal peptide" evidence="1">
    <location>
        <begin position="1"/>
        <end position="19"/>
    </location>
</feature>
<evidence type="ECO:0000313" key="2">
    <source>
        <dbReference type="EMBL" id="RGM13641.1"/>
    </source>
</evidence>
<feature type="chain" id="PRO_5017735413" description="Outer membrane protein beta-barrel domain-containing protein" evidence="1">
    <location>
        <begin position="20"/>
        <end position="233"/>
    </location>
</feature>
<accession>A0A3E4UQ30</accession>
<proteinExistence type="predicted"/>
<evidence type="ECO:0008006" key="4">
    <source>
        <dbReference type="Google" id="ProtNLM"/>
    </source>
</evidence>
<protein>
    <recommendedName>
        <fullName evidence="4">Outer membrane protein beta-barrel domain-containing protein</fullName>
    </recommendedName>
</protein>
<name>A0A3E4UQ30_BACSE</name>
<organism evidence="2 3">
    <name type="scientific">Bacteroides stercoris</name>
    <dbReference type="NCBI Taxonomy" id="46506"/>
    <lineage>
        <taxon>Bacteria</taxon>
        <taxon>Pseudomonadati</taxon>
        <taxon>Bacteroidota</taxon>
        <taxon>Bacteroidia</taxon>
        <taxon>Bacteroidales</taxon>
        <taxon>Bacteroidaceae</taxon>
        <taxon>Bacteroides</taxon>
    </lineage>
</organism>
<dbReference type="AlphaFoldDB" id="A0A3E4UQ30"/>
<keyword evidence="1" id="KW-0732">Signal</keyword>
<evidence type="ECO:0000256" key="1">
    <source>
        <dbReference type="SAM" id="SignalP"/>
    </source>
</evidence>
<dbReference type="RefSeq" id="WP_117741630.1">
    <property type="nucleotide sequence ID" value="NZ_QSSV01000008.1"/>
</dbReference>
<evidence type="ECO:0000313" key="3">
    <source>
        <dbReference type="Proteomes" id="UP000261223"/>
    </source>
</evidence>
<dbReference type="EMBL" id="QSSV01000008">
    <property type="protein sequence ID" value="RGM13641.1"/>
    <property type="molecule type" value="Genomic_DNA"/>
</dbReference>
<sequence>MKKIAFIFCLCLSVIHLFAGEREGDFKTNKNVLSLSGSLFAYGSEPALGLEVSYIRYIGKYIGVMTGLAFQNWMDNDYKPNTEVSDGKGQKYTLYDDGKLLRGNWLIGPNFRTPSVSLGLERDYQLFLQCEPALILTLPNEAFSYAHYTEEGGKIKGEFRSVRNKGGDVVFWRVKSALSLGIDQLSFSLGYTISNQDPYSGRRNVCFDGHKISPSRGTYKFLHECSVSLSYSF</sequence>
<dbReference type="Proteomes" id="UP000261223">
    <property type="component" value="Unassembled WGS sequence"/>
</dbReference>